<keyword evidence="1" id="KW-0880">Kelch repeat</keyword>
<gene>
    <name evidence="4" type="ORF">CHRIB12_LOCUS355</name>
</gene>
<evidence type="ECO:0000313" key="5">
    <source>
        <dbReference type="Proteomes" id="UP000684084"/>
    </source>
</evidence>
<evidence type="ECO:0000256" key="1">
    <source>
        <dbReference type="ARBA" id="ARBA00022441"/>
    </source>
</evidence>
<dbReference type="Proteomes" id="UP000684084">
    <property type="component" value="Unassembled WGS sequence"/>
</dbReference>
<dbReference type="AlphaFoldDB" id="A0A916DYL7"/>
<keyword evidence="2" id="KW-0677">Repeat</keyword>
<dbReference type="PANTHER" id="PTHR46093:SF18">
    <property type="entry name" value="FIBRONECTIN TYPE-III DOMAIN-CONTAINING PROTEIN"/>
    <property type="match status" value="1"/>
</dbReference>
<reference evidence="4" key="1">
    <citation type="submission" date="2020-05" db="EMBL/GenBank/DDBJ databases">
        <authorList>
            <person name="Rincon C."/>
            <person name="Sanders R I."/>
            <person name="Robbins C."/>
            <person name="Chaturvedi A."/>
        </authorList>
    </citation>
    <scope>NUCLEOTIDE SEQUENCE</scope>
    <source>
        <strain evidence="4">CHB12</strain>
    </source>
</reference>
<name>A0A916DYL7_9GLOM</name>
<dbReference type="VEuPathDB" id="FungiDB:RhiirFUN_001038"/>
<accession>A0A916DYL7</accession>
<comment type="caution">
    <text evidence="4">The sequence shown here is derived from an EMBL/GenBank/DDBJ whole genome shotgun (WGS) entry which is preliminary data.</text>
</comment>
<sequence>MSYTKRDSGFGESLSLGGFNVYLGLSNEKKIKGCQVFIENFTDKKLEEIFPKKNHEVRNFRDVRVPNIQHIPNIPNAPNIQHIPNIQHTQNIPNIPNIPNNRNVQNIPHVKNVENPREDIPYKPRDYTPFSSYLGLDCVNRANGVKILKIPAIVKSDSTDLIDSTDSTDSTDYTNLPLPSATEISINRSLQLIREASAKFKILKNSRLNKIETKVINTNFLTPSVRTLHSSILVDKKLYIFGGFKDRLNDMIESTYNLNPNDRFFYLDVSKPFDTSTLPWTAIPANEKNLPLKFFSSVFSGGVAASYGGTNNDTIYFINNEFDKTLPPVLSFNTKDNSWNSYSQQIISGERPISKNQIRHITDYSGKIYLLAGLSFTTLQGVTRDEGGMFIFDTINSNCVLKDVIDVHLYNTNDNTWKSQNTFGDSIPNGDNGISSVLGLDGFRIIVFGGDNTDNKMLYVLDTTTFNWYEPNVPGKGHTMKRFDHTANVIGRYMVIAFGSGPVLNFNYRKNGESDVLLLDIGNSSNYIWTNNFNPNAVIPSSNSTQSDDNTGIIVGVVFGVLGIIFITSLSIFFFIKRRKYLLHEKALPIVRDGENVMPIPSGLELSSGRNS</sequence>
<keyword evidence="3" id="KW-0472">Membrane</keyword>
<keyword evidence="3" id="KW-0812">Transmembrane</keyword>
<dbReference type="Pfam" id="PF24681">
    <property type="entry name" value="Kelch_KLHDC2_KLHL20_DRC7"/>
    <property type="match status" value="1"/>
</dbReference>
<protein>
    <recommendedName>
        <fullName evidence="6">Galactose oxidase</fullName>
    </recommendedName>
</protein>
<organism evidence="4 5">
    <name type="scientific">Rhizophagus irregularis</name>
    <dbReference type="NCBI Taxonomy" id="588596"/>
    <lineage>
        <taxon>Eukaryota</taxon>
        <taxon>Fungi</taxon>
        <taxon>Fungi incertae sedis</taxon>
        <taxon>Mucoromycota</taxon>
        <taxon>Glomeromycotina</taxon>
        <taxon>Glomeromycetes</taxon>
        <taxon>Glomerales</taxon>
        <taxon>Glomeraceae</taxon>
        <taxon>Rhizophagus</taxon>
    </lineage>
</organism>
<evidence type="ECO:0000256" key="3">
    <source>
        <dbReference type="SAM" id="Phobius"/>
    </source>
</evidence>
<evidence type="ECO:0000256" key="2">
    <source>
        <dbReference type="ARBA" id="ARBA00022737"/>
    </source>
</evidence>
<keyword evidence="3" id="KW-1133">Transmembrane helix</keyword>
<dbReference type="PANTHER" id="PTHR46093">
    <property type="entry name" value="ACYL-COA-BINDING DOMAIN-CONTAINING PROTEIN 5"/>
    <property type="match status" value="1"/>
</dbReference>
<dbReference type="OrthoDB" id="432528at2759"/>
<evidence type="ECO:0008006" key="6">
    <source>
        <dbReference type="Google" id="ProtNLM"/>
    </source>
</evidence>
<dbReference type="EMBL" id="CAGKOT010000001">
    <property type="protein sequence ID" value="CAB5294578.1"/>
    <property type="molecule type" value="Genomic_DNA"/>
</dbReference>
<feature type="transmembrane region" description="Helical" evidence="3">
    <location>
        <begin position="553"/>
        <end position="576"/>
    </location>
</feature>
<evidence type="ECO:0000313" key="4">
    <source>
        <dbReference type="EMBL" id="CAB5294578.1"/>
    </source>
</evidence>
<proteinExistence type="predicted"/>